<name>A0ABW3XKK9_9ACTN</name>
<evidence type="ECO:0000256" key="3">
    <source>
        <dbReference type="ARBA" id="ARBA00023163"/>
    </source>
</evidence>
<keyword evidence="2" id="KW-0238">DNA-binding</keyword>
<accession>A0ABW3XKK9</accession>
<organism evidence="6 7">
    <name type="scientific">Streptomyces kaempferi</name>
    <dbReference type="NCBI Taxonomy" id="333725"/>
    <lineage>
        <taxon>Bacteria</taxon>
        <taxon>Bacillati</taxon>
        <taxon>Actinomycetota</taxon>
        <taxon>Actinomycetes</taxon>
        <taxon>Kitasatosporales</taxon>
        <taxon>Streptomycetaceae</taxon>
        <taxon>Streptomyces</taxon>
    </lineage>
</organism>
<dbReference type="InterPro" id="IPR036388">
    <property type="entry name" value="WH-like_DNA-bd_sf"/>
</dbReference>
<dbReference type="PANTHER" id="PTHR44688:SF16">
    <property type="entry name" value="DNA-BINDING TRANSCRIPTIONAL ACTIVATOR DEVR_DOSR"/>
    <property type="match status" value="1"/>
</dbReference>
<evidence type="ECO:0000256" key="1">
    <source>
        <dbReference type="ARBA" id="ARBA00023015"/>
    </source>
</evidence>
<evidence type="ECO:0000256" key="2">
    <source>
        <dbReference type="ARBA" id="ARBA00023125"/>
    </source>
</evidence>
<gene>
    <name evidence="6" type="ORF">ACFQ5X_25060</name>
</gene>
<proteinExistence type="predicted"/>
<dbReference type="CDD" id="cd06170">
    <property type="entry name" value="LuxR_C_like"/>
    <property type="match status" value="1"/>
</dbReference>
<keyword evidence="3" id="KW-0804">Transcription</keyword>
<sequence length="99" mass="10561">MTAPVQAGPSPSGGGPVPSLTPRLLEVLQLAANGYPNRLIGRQLGTTEDTVKSQMAKILRRLHVDDRAQAVAVGIRLELLSMDQITIPRALVRVGRDAV</sequence>
<dbReference type="Proteomes" id="UP001597058">
    <property type="component" value="Unassembled WGS sequence"/>
</dbReference>
<protein>
    <submittedName>
        <fullName evidence="6">LuxR C-terminal-related transcriptional regulator</fullName>
    </submittedName>
</protein>
<feature type="domain" description="HTH luxR-type" evidence="5">
    <location>
        <begin position="13"/>
        <end position="78"/>
    </location>
</feature>
<evidence type="ECO:0000256" key="4">
    <source>
        <dbReference type="SAM" id="MobiDB-lite"/>
    </source>
</evidence>
<evidence type="ECO:0000313" key="7">
    <source>
        <dbReference type="Proteomes" id="UP001597058"/>
    </source>
</evidence>
<dbReference type="RefSeq" id="WP_381328841.1">
    <property type="nucleotide sequence ID" value="NZ_JBHTMM010000033.1"/>
</dbReference>
<dbReference type="EMBL" id="JBHTMM010000033">
    <property type="protein sequence ID" value="MFD1309115.1"/>
    <property type="molecule type" value="Genomic_DNA"/>
</dbReference>
<comment type="caution">
    <text evidence="6">The sequence shown here is derived from an EMBL/GenBank/DDBJ whole genome shotgun (WGS) entry which is preliminary data.</text>
</comment>
<evidence type="ECO:0000259" key="5">
    <source>
        <dbReference type="PROSITE" id="PS50043"/>
    </source>
</evidence>
<dbReference type="Pfam" id="PF00196">
    <property type="entry name" value="GerE"/>
    <property type="match status" value="1"/>
</dbReference>
<keyword evidence="7" id="KW-1185">Reference proteome</keyword>
<dbReference type="PRINTS" id="PR00038">
    <property type="entry name" value="HTHLUXR"/>
</dbReference>
<evidence type="ECO:0000313" key="6">
    <source>
        <dbReference type="EMBL" id="MFD1309115.1"/>
    </source>
</evidence>
<keyword evidence="1" id="KW-0805">Transcription regulation</keyword>
<dbReference type="PROSITE" id="PS50043">
    <property type="entry name" value="HTH_LUXR_2"/>
    <property type="match status" value="1"/>
</dbReference>
<feature type="region of interest" description="Disordered" evidence="4">
    <location>
        <begin position="1"/>
        <end position="20"/>
    </location>
</feature>
<dbReference type="PANTHER" id="PTHR44688">
    <property type="entry name" value="DNA-BINDING TRANSCRIPTIONAL ACTIVATOR DEVR_DOSR"/>
    <property type="match status" value="1"/>
</dbReference>
<dbReference type="Gene3D" id="1.10.10.10">
    <property type="entry name" value="Winged helix-like DNA-binding domain superfamily/Winged helix DNA-binding domain"/>
    <property type="match status" value="1"/>
</dbReference>
<dbReference type="InterPro" id="IPR016032">
    <property type="entry name" value="Sig_transdc_resp-reg_C-effctor"/>
</dbReference>
<reference evidence="7" key="1">
    <citation type="journal article" date="2019" name="Int. J. Syst. Evol. Microbiol.">
        <title>The Global Catalogue of Microorganisms (GCM) 10K type strain sequencing project: providing services to taxonomists for standard genome sequencing and annotation.</title>
        <authorList>
            <consortium name="The Broad Institute Genomics Platform"/>
            <consortium name="The Broad Institute Genome Sequencing Center for Infectious Disease"/>
            <person name="Wu L."/>
            <person name="Ma J."/>
        </authorList>
    </citation>
    <scope>NUCLEOTIDE SEQUENCE [LARGE SCALE GENOMIC DNA]</scope>
    <source>
        <strain evidence="7">CGMCC 4.7020</strain>
    </source>
</reference>
<dbReference type="InterPro" id="IPR000792">
    <property type="entry name" value="Tscrpt_reg_LuxR_C"/>
</dbReference>
<dbReference type="SUPFAM" id="SSF46894">
    <property type="entry name" value="C-terminal effector domain of the bipartite response regulators"/>
    <property type="match status" value="1"/>
</dbReference>
<dbReference type="SMART" id="SM00421">
    <property type="entry name" value="HTH_LUXR"/>
    <property type="match status" value="1"/>
</dbReference>